<proteinExistence type="predicted"/>
<accession>A0AAE1NFY7</accession>
<keyword evidence="3" id="KW-1185">Reference proteome</keyword>
<reference evidence="2" key="1">
    <citation type="submission" date="2023-11" db="EMBL/GenBank/DDBJ databases">
        <title>Genome assemblies of two species of porcelain crab, Petrolisthes cinctipes and Petrolisthes manimaculis (Anomura: Porcellanidae).</title>
        <authorList>
            <person name="Angst P."/>
        </authorList>
    </citation>
    <scope>NUCLEOTIDE SEQUENCE</scope>
    <source>
        <strain evidence="2">PB745_02</strain>
        <tissue evidence="2">Gill</tissue>
    </source>
</reference>
<sequence length="69" mass="7523">MALRGGRAGRHSEGVGQGGTQRWRGRVTLREDGAGWHSDVAVQGDTQKWIIESHALWVGEIVGLDDETL</sequence>
<comment type="caution">
    <text evidence="2">The sequence shown here is derived from an EMBL/GenBank/DDBJ whole genome shotgun (WGS) entry which is preliminary data.</text>
</comment>
<protein>
    <submittedName>
        <fullName evidence="2">Uncharacterized protein</fullName>
    </submittedName>
</protein>
<evidence type="ECO:0000313" key="3">
    <source>
        <dbReference type="Proteomes" id="UP001292094"/>
    </source>
</evidence>
<gene>
    <name evidence="2" type="ORF">Pmani_038336</name>
</gene>
<dbReference type="AlphaFoldDB" id="A0AAE1NFY7"/>
<dbReference type="Proteomes" id="UP001292094">
    <property type="component" value="Unassembled WGS sequence"/>
</dbReference>
<name>A0AAE1NFY7_9EUCA</name>
<organism evidence="2 3">
    <name type="scientific">Petrolisthes manimaculis</name>
    <dbReference type="NCBI Taxonomy" id="1843537"/>
    <lineage>
        <taxon>Eukaryota</taxon>
        <taxon>Metazoa</taxon>
        <taxon>Ecdysozoa</taxon>
        <taxon>Arthropoda</taxon>
        <taxon>Crustacea</taxon>
        <taxon>Multicrustacea</taxon>
        <taxon>Malacostraca</taxon>
        <taxon>Eumalacostraca</taxon>
        <taxon>Eucarida</taxon>
        <taxon>Decapoda</taxon>
        <taxon>Pleocyemata</taxon>
        <taxon>Anomura</taxon>
        <taxon>Galatheoidea</taxon>
        <taxon>Porcellanidae</taxon>
        <taxon>Petrolisthes</taxon>
    </lineage>
</organism>
<dbReference type="EMBL" id="JAWZYT010006203">
    <property type="protein sequence ID" value="KAK4288642.1"/>
    <property type="molecule type" value="Genomic_DNA"/>
</dbReference>
<evidence type="ECO:0000313" key="2">
    <source>
        <dbReference type="EMBL" id="KAK4288642.1"/>
    </source>
</evidence>
<evidence type="ECO:0000256" key="1">
    <source>
        <dbReference type="SAM" id="MobiDB-lite"/>
    </source>
</evidence>
<feature type="region of interest" description="Disordered" evidence="1">
    <location>
        <begin position="1"/>
        <end position="24"/>
    </location>
</feature>